<comment type="caution">
    <text evidence="3">The sequence shown here is derived from an EMBL/GenBank/DDBJ whole genome shotgun (WGS) entry which is preliminary data.</text>
</comment>
<evidence type="ECO:0000313" key="3">
    <source>
        <dbReference type="EMBL" id="KAK0739773.1"/>
    </source>
</evidence>
<keyword evidence="1" id="KW-0812">Transmembrane</keyword>
<feature type="domain" description="DUF5672" evidence="2">
    <location>
        <begin position="246"/>
        <end position="315"/>
    </location>
</feature>
<name>A0AA40EIT2_9PEZI</name>
<gene>
    <name evidence="3" type="ORF">B0T21DRAFT_347042</name>
</gene>
<dbReference type="AlphaFoldDB" id="A0AA40EIT2"/>
<dbReference type="EMBL" id="JAUKTV010000004">
    <property type="protein sequence ID" value="KAK0739773.1"/>
    <property type="molecule type" value="Genomic_DNA"/>
</dbReference>
<dbReference type="Pfam" id="PF18922">
    <property type="entry name" value="DUF5672"/>
    <property type="match status" value="1"/>
</dbReference>
<organism evidence="3 4">
    <name type="scientific">Apiosordaria backusii</name>
    <dbReference type="NCBI Taxonomy" id="314023"/>
    <lineage>
        <taxon>Eukaryota</taxon>
        <taxon>Fungi</taxon>
        <taxon>Dikarya</taxon>
        <taxon>Ascomycota</taxon>
        <taxon>Pezizomycotina</taxon>
        <taxon>Sordariomycetes</taxon>
        <taxon>Sordariomycetidae</taxon>
        <taxon>Sordariales</taxon>
        <taxon>Lasiosphaeriaceae</taxon>
        <taxon>Apiosordaria</taxon>
    </lineage>
</organism>
<evidence type="ECO:0000256" key="1">
    <source>
        <dbReference type="SAM" id="Phobius"/>
    </source>
</evidence>
<keyword evidence="4" id="KW-1185">Reference proteome</keyword>
<feature type="transmembrane region" description="Helical" evidence="1">
    <location>
        <begin position="106"/>
        <end position="126"/>
    </location>
</feature>
<proteinExistence type="predicted"/>
<keyword evidence="1" id="KW-1133">Transmembrane helix</keyword>
<feature type="transmembrane region" description="Helical" evidence="1">
    <location>
        <begin position="65"/>
        <end position="94"/>
    </location>
</feature>
<reference evidence="3" key="1">
    <citation type="submission" date="2023-06" db="EMBL/GenBank/DDBJ databases">
        <title>Genome-scale phylogeny and comparative genomics of the fungal order Sordariales.</title>
        <authorList>
            <consortium name="Lawrence Berkeley National Laboratory"/>
            <person name="Hensen N."/>
            <person name="Bonometti L."/>
            <person name="Westerberg I."/>
            <person name="Brannstrom I.O."/>
            <person name="Guillou S."/>
            <person name="Cros-Aarteil S."/>
            <person name="Calhoun S."/>
            <person name="Haridas S."/>
            <person name="Kuo A."/>
            <person name="Mondo S."/>
            <person name="Pangilinan J."/>
            <person name="Riley R."/>
            <person name="Labutti K."/>
            <person name="Andreopoulos B."/>
            <person name="Lipzen A."/>
            <person name="Chen C."/>
            <person name="Yanf M."/>
            <person name="Daum C."/>
            <person name="Ng V."/>
            <person name="Clum A."/>
            <person name="Steindorff A."/>
            <person name="Ohm R."/>
            <person name="Martin F."/>
            <person name="Silar P."/>
            <person name="Natvig D."/>
            <person name="Lalanne C."/>
            <person name="Gautier V."/>
            <person name="Ament-Velasquez S.L."/>
            <person name="Kruys A."/>
            <person name="Hutchinson M.I."/>
            <person name="Powell A.J."/>
            <person name="Barry K."/>
            <person name="Miller A.N."/>
            <person name="Grigoriev I.V."/>
            <person name="Debuchy R."/>
            <person name="Gladieux P."/>
            <person name="Thoren M.H."/>
            <person name="Johannesson H."/>
        </authorList>
    </citation>
    <scope>NUCLEOTIDE SEQUENCE</scope>
    <source>
        <strain evidence="3">CBS 540.89</strain>
    </source>
</reference>
<protein>
    <recommendedName>
        <fullName evidence="2">DUF5672 domain-containing protein</fullName>
    </recommendedName>
</protein>
<evidence type="ECO:0000313" key="4">
    <source>
        <dbReference type="Proteomes" id="UP001172159"/>
    </source>
</evidence>
<dbReference type="Proteomes" id="UP001172159">
    <property type="component" value="Unassembled WGS sequence"/>
</dbReference>
<dbReference type="InterPro" id="IPR043729">
    <property type="entry name" value="DUF5672"/>
</dbReference>
<sequence>MAAAAPKIRVAYVPNLLKAIFGFWRFPFPGPTHLPLHFRKKWPNPEPQKPASKWYLGTRSDWEGILPVGAAVGNLGLSFALICIAICYPAWISMKDQMWLRSATRCLWKVVALPVVVILCITYTLYPFALPSTSGVSRVNDALKSSSDNDCASGRNATSPSGGRYTAVIVETRLDDAVTPIILHFASVLPPWWTIVIFTLEEHWRMPPSCVFRRAVDDGKVSIQYLAPSTELKESGQVSRFFTKPCILCSRAEVTVDAFVEYDYVGAPIDGRYGQGYNGGLSLRNPNLFLQITKEVDFDQSPDEFEDQWFYKEAMARIGQGVIFPKLISPR</sequence>
<evidence type="ECO:0000259" key="2">
    <source>
        <dbReference type="Pfam" id="PF18922"/>
    </source>
</evidence>
<accession>A0AA40EIT2</accession>
<keyword evidence="1" id="KW-0472">Membrane</keyword>